<protein>
    <submittedName>
        <fullName evidence="6">Methyl-accepting chemotaxis protein</fullName>
    </submittedName>
</protein>
<dbReference type="Proteomes" id="UP001060336">
    <property type="component" value="Chromosome"/>
</dbReference>
<feature type="domain" description="Methyl-accepting transducer" evidence="4">
    <location>
        <begin position="586"/>
        <end position="808"/>
    </location>
</feature>
<reference evidence="6" key="1">
    <citation type="submission" date="2022-08" db="EMBL/GenBank/DDBJ databases">
        <title>Nisaea acidiphila sp. nov., isolated from a marine algal debris and emended description of the genus Nisaea Urios et al. 2008.</title>
        <authorList>
            <person name="Kwon K."/>
        </authorList>
    </citation>
    <scope>NUCLEOTIDE SEQUENCE</scope>
    <source>
        <strain evidence="6">MEBiC11861</strain>
    </source>
</reference>
<dbReference type="Gene3D" id="6.10.340.10">
    <property type="match status" value="1"/>
</dbReference>
<name>A0A9J7B2U7_9PROT</name>
<evidence type="ECO:0000259" key="4">
    <source>
        <dbReference type="PROSITE" id="PS50111"/>
    </source>
</evidence>
<dbReference type="PROSITE" id="PS50111">
    <property type="entry name" value="CHEMOTAXIS_TRANSDUC_2"/>
    <property type="match status" value="1"/>
</dbReference>
<accession>A0A9J7B2U7</accession>
<dbReference type="Pfam" id="PF00672">
    <property type="entry name" value="HAMP"/>
    <property type="match status" value="1"/>
</dbReference>
<evidence type="ECO:0000313" key="6">
    <source>
        <dbReference type="EMBL" id="UUX51973.1"/>
    </source>
</evidence>
<evidence type="ECO:0000259" key="5">
    <source>
        <dbReference type="PROSITE" id="PS50885"/>
    </source>
</evidence>
<evidence type="ECO:0000313" key="7">
    <source>
        <dbReference type="Proteomes" id="UP001060336"/>
    </source>
</evidence>
<dbReference type="GO" id="GO:0016020">
    <property type="term" value="C:membrane"/>
    <property type="evidence" value="ECO:0007669"/>
    <property type="project" value="InterPro"/>
</dbReference>
<dbReference type="Pfam" id="PF00015">
    <property type="entry name" value="MCPsignal"/>
    <property type="match status" value="1"/>
</dbReference>
<feature type="domain" description="HAMP" evidence="5">
    <location>
        <begin position="493"/>
        <end position="545"/>
    </location>
</feature>
<dbReference type="PROSITE" id="PS50885">
    <property type="entry name" value="HAMP"/>
    <property type="match status" value="1"/>
</dbReference>
<dbReference type="RefSeq" id="WP_257771767.1">
    <property type="nucleotide sequence ID" value="NZ_CP102480.1"/>
</dbReference>
<keyword evidence="1 3" id="KW-0807">Transducer</keyword>
<dbReference type="InterPro" id="IPR038188">
    <property type="entry name" value="TorS_sensor_sf"/>
</dbReference>
<dbReference type="InterPro" id="IPR003660">
    <property type="entry name" value="HAMP_dom"/>
</dbReference>
<keyword evidence="7" id="KW-1185">Reference proteome</keyword>
<dbReference type="GO" id="GO:0007165">
    <property type="term" value="P:signal transduction"/>
    <property type="evidence" value="ECO:0007669"/>
    <property type="project" value="UniProtKB-KW"/>
</dbReference>
<dbReference type="Gene3D" id="1.10.287.950">
    <property type="entry name" value="Methyl-accepting chemotaxis protein"/>
    <property type="match status" value="1"/>
</dbReference>
<proteinExistence type="inferred from homology"/>
<dbReference type="AlphaFoldDB" id="A0A9J7B2U7"/>
<gene>
    <name evidence="6" type="ORF">NUH88_09765</name>
</gene>
<dbReference type="Gene3D" id="1.20.58.920">
    <property type="match status" value="1"/>
</dbReference>
<sequence>MFVITVLAASVAIWAFGDLRRAMERFTGESLPAIKVSLEMAAVSAGVAAKAPEIMTARSEEERTSMTGEIEQLLSRLEGQVGNHPSLTEEQRQNSFGMIATFRTGIQGLDSKMHEKSMIEASISRKVSDMLAAHEAFLNELTPLVDEGNANLVTTGEQTIETSAQLIQDLLRGEVNALQAGLRLNANLRQLLATLARAAATVDFEAVAPLQDRFDAIVVDLLTYEALLPETKEANALKAYTEEILALSEGEDSMFAIRATELDFNKSLTFQETLDLKEKRTALDTKLAELEAQFSSKVEPVVNAATRNLALGSRKLNATISDTIGGLVNGDMARLQVMLQLAAEANLAAGLLNSAASAPDAAALTALAARFDTARDDVEKDIAAFTAQAENQSIPELATQMVNFGAGAEGIFALRQKQLELEAGALNALAESRTTSETIKSSVETLVGNAETAAAESEMQALKVIQDSQNLLFAAVAISAAAGILIGWLLVSQQVVRRLTGLADTMGVIADGDLETEVNTSGRDEISAMARTVEVFRDNGREVERLRTEQQRAEARATEERRKAMVNLADTFEQSVKAIVDQVGRSAEEMEKSSETMVNASEQVRMESSGVLSVAEVTSSNVSTVAAAAEQLAASVQEISANISETSRVAQQAADKAQMTDRIVASLDEESQKIGEVVKLITDIAEQTNLLALNATIEAARAGDAGKGFAVVASEVKNLATQTAKATEEISAQIDAVQANTNQAVDAIREIGTLIGDMTEKMVAVSSAVEEQGASTDEIARSSSEAAQSTSQVSATMDGMMGVAGEAGTTADQVLSAAKGVASQAQTLNREVATFLNKVRNDS</sequence>
<comment type="similarity">
    <text evidence="2">Belongs to the methyl-accepting chemotaxis (MCP) protein family.</text>
</comment>
<dbReference type="SMART" id="SM00304">
    <property type="entry name" value="HAMP"/>
    <property type="match status" value="1"/>
</dbReference>
<dbReference type="KEGG" id="naci:NUH88_09765"/>
<evidence type="ECO:0000256" key="1">
    <source>
        <dbReference type="ARBA" id="ARBA00023224"/>
    </source>
</evidence>
<evidence type="ECO:0000256" key="2">
    <source>
        <dbReference type="ARBA" id="ARBA00029447"/>
    </source>
</evidence>
<dbReference type="EMBL" id="CP102480">
    <property type="protein sequence ID" value="UUX51973.1"/>
    <property type="molecule type" value="Genomic_DNA"/>
</dbReference>
<dbReference type="SUPFAM" id="SSF58104">
    <property type="entry name" value="Methyl-accepting chemotaxis protein (MCP) signaling domain"/>
    <property type="match status" value="1"/>
</dbReference>
<evidence type="ECO:0000256" key="3">
    <source>
        <dbReference type="PROSITE-ProRule" id="PRU00284"/>
    </source>
</evidence>
<dbReference type="InterPro" id="IPR004089">
    <property type="entry name" value="MCPsignal_dom"/>
</dbReference>
<dbReference type="PANTHER" id="PTHR32089">
    <property type="entry name" value="METHYL-ACCEPTING CHEMOTAXIS PROTEIN MCPB"/>
    <property type="match status" value="1"/>
</dbReference>
<organism evidence="6 7">
    <name type="scientific">Nisaea acidiphila</name>
    <dbReference type="NCBI Taxonomy" id="1862145"/>
    <lineage>
        <taxon>Bacteria</taxon>
        <taxon>Pseudomonadati</taxon>
        <taxon>Pseudomonadota</taxon>
        <taxon>Alphaproteobacteria</taxon>
        <taxon>Rhodospirillales</taxon>
        <taxon>Thalassobaculaceae</taxon>
        <taxon>Nisaea</taxon>
    </lineage>
</organism>
<dbReference type="PANTHER" id="PTHR32089:SF112">
    <property type="entry name" value="LYSOZYME-LIKE PROTEIN-RELATED"/>
    <property type="match status" value="1"/>
</dbReference>
<dbReference type="CDD" id="cd06225">
    <property type="entry name" value="HAMP"/>
    <property type="match status" value="1"/>
</dbReference>
<dbReference type="SMART" id="SM00283">
    <property type="entry name" value="MA"/>
    <property type="match status" value="1"/>
</dbReference>